<accession>A0A6J6EUM4</accession>
<feature type="compositionally biased region" description="Polar residues" evidence="1">
    <location>
        <begin position="44"/>
        <end position="53"/>
    </location>
</feature>
<protein>
    <submittedName>
        <fullName evidence="2">Unannotated protein</fullName>
    </submittedName>
</protein>
<evidence type="ECO:0000256" key="1">
    <source>
        <dbReference type="SAM" id="MobiDB-lite"/>
    </source>
</evidence>
<sequence length="136" mass="14721">MATVATSPKSTVRTSLHSVIDRHPAMTISDTTANDFAVDEPEMTPNTTNHSAMNNDNQPPRRPNDASPCSQAQAPHTVTAANGTQCHRGPEAMAYPEFSWPSDRSSTLPRIRFPTALDTIGISCVASVRSFRSAWP</sequence>
<dbReference type="AlphaFoldDB" id="A0A6J6EUM4"/>
<feature type="compositionally biased region" description="Polar residues" evidence="1">
    <location>
        <begin position="67"/>
        <end position="85"/>
    </location>
</feature>
<gene>
    <name evidence="2" type="ORF">UFOPK1722_00896</name>
</gene>
<proteinExistence type="predicted"/>
<name>A0A6J6EUM4_9ZZZZ</name>
<reference evidence="2" key="1">
    <citation type="submission" date="2020-05" db="EMBL/GenBank/DDBJ databases">
        <authorList>
            <person name="Chiriac C."/>
            <person name="Salcher M."/>
            <person name="Ghai R."/>
            <person name="Kavagutti S V."/>
        </authorList>
    </citation>
    <scope>NUCLEOTIDE SEQUENCE</scope>
</reference>
<feature type="region of interest" description="Disordered" evidence="1">
    <location>
        <begin position="23"/>
        <end position="106"/>
    </location>
</feature>
<evidence type="ECO:0000313" key="2">
    <source>
        <dbReference type="EMBL" id="CAB4579145.1"/>
    </source>
</evidence>
<organism evidence="2">
    <name type="scientific">freshwater metagenome</name>
    <dbReference type="NCBI Taxonomy" id="449393"/>
    <lineage>
        <taxon>unclassified sequences</taxon>
        <taxon>metagenomes</taxon>
        <taxon>ecological metagenomes</taxon>
    </lineage>
</organism>
<dbReference type="EMBL" id="CAEZTS010000067">
    <property type="protein sequence ID" value="CAB4579145.1"/>
    <property type="molecule type" value="Genomic_DNA"/>
</dbReference>